<dbReference type="PANTHER" id="PTHR46060">
    <property type="entry name" value="MARINER MOS1 TRANSPOSASE-LIKE PROTEIN"/>
    <property type="match status" value="1"/>
</dbReference>
<accession>A0ABY6KG35</accession>
<name>A0ABY6KG35_9ARAC</name>
<reference evidence="2 3" key="1">
    <citation type="submission" date="2022-01" db="EMBL/GenBank/DDBJ databases">
        <title>A chromosomal length assembly of Cordylochernes scorpioides.</title>
        <authorList>
            <person name="Zeh D."/>
            <person name="Zeh J."/>
        </authorList>
    </citation>
    <scope>NUCLEOTIDE SEQUENCE [LARGE SCALE GENOMIC DNA]</scope>
    <source>
        <strain evidence="2">IN4F17</strain>
        <tissue evidence="2">Whole Body</tissue>
    </source>
</reference>
<dbReference type="InterPro" id="IPR036397">
    <property type="entry name" value="RNaseH_sf"/>
</dbReference>
<dbReference type="InterPro" id="IPR052709">
    <property type="entry name" value="Transposase-MT_Hybrid"/>
</dbReference>
<sequence length="213" mass="24145">MILTTPSGDPKGLRSGTRNPSEQQQATSHTKTQQDFTQEKYLRDLEAKLGKTTIYQLSKKEGHILVGLSSVQLADKLIEEGLNNEDSTLRAFPLRKRAERIFFGNVLFFVEDADLVSALRPFGPLDRSSFSDGNARKETASLNLEATIDDPELLKRVITGDETWIYGFDSETTKQASEWRFQNEPRPKKARKAPSKVKVMLTVFFDYQGIVYH</sequence>
<dbReference type="InterPro" id="IPR001888">
    <property type="entry name" value="Transposase_1"/>
</dbReference>
<keyword evidence="3" id="KW-1185">Reference proteome</keyword>
<feature type="compositionally biased region" description="Polar residues" evidence="1">
    <location>
        <begin position="16"/>
        <end position="36"/>
    </location>
</feature>
<gene>
    <name evidence="2" type="ORF">LAZ67_4002757</name>
</gene>
<evidence type="ECO:0000256" key="1">
    <source>
        <dbReference type="SAM" id="MobiDB-lite"/>
    </source>
</evidence>
<dbReference type="Proteomes" id="UP001235939">
    <property type="component" value="Chromosome 04"/>
</dbReference>
<protein>
    <submittedName>
        <fullName evidence="2">Uncharacterized protein</fullName>
    </submittedName>
</protein>
<evidence type="ECO:0000313" key="2">
    <source>
        <dbReference type="EMBL" id="UYV66748.1"/>
    </source>
</evidence>
<dbReference type="EMBL" id="CP092866">
    <property type="protein sequence ID" value="UYV66748.1"/>
    <property type="molecule type" value="Genomic_DNA"/>
</dbReference>
<organism evidence="2 3">
    <name type="scientific">Cordylochernes scorpioides</name>
    <dbReference type="NCBI Taxonomy" id="51811"/>
    <lineage>
        <taxon>Eukaryota</taxon>
        <taxon>Metazoa</taxon>
        <taxon>Ecdysozoa</taxon>
        <taxon>Arthropoda</taxon>
        <taxon>Chelicerata</taxon>
        <taxon>Arachnida</taxon>
        <taxon>Pseudoscorpiones</taxon>
        <taxon>Cheliferoidea</taxon>
        <taxon>Chernetidae</taxon>
        <taxon>Cordylochernes</taxon>
    </lineage>
</organism>
<evidence type="ECO:0000313" key="3">
    <source>
        <dbReference type="Proteomes" id="UP001235939"/>
    </source>
</evidence>
<proteinExistence type="predicted"/>
<dbReference type="Gene3D" id="3.30.420.10">
    <property type="entry name" value="Ribonuclease H-like superfamily/Ribonuclease H"/>
    <property type="match status" value="1"/>
</dbReference>
<feature type="region of interest" description="Disordered" evidence="1">
    <location>
        <begin position="1"/>
        <end position="36"/>
    </location>
</feature>
<dbReference type="Pfam" id="PF01359">
    <property type="entry name" value="Transposase_1"/>
    <property type="match status" value="1"/>
</dbReference>
<dbReference type="PANTHER" id="PTHR46060:SF1">
    <property type="entry name" value="MARINER MOS1 TRANSPOSASE-LIKE PROTEIN"/>
    <property type="match status" value="1"/>
</dbReference>